<gene>
    <name evidence="3" type="ORF">HF577_33980</name>
</gene>
<name>A0ABX1RRC8_9PSEU</name>
<evidence type="ECO:0000256" key="1">
    <source>
        <dbReference type="ARBA" id="ARBA00022801"/>
    </source>
</evidence>
<dbReference type="InterPro" id="IPR042001">
    <property type="entry name" value="Sortase_F"/>
</dbReference>
<dbReference type="SUPFAM" id="SSF63817">
    <property type="entry name" value="Sortase"/>
    <property type="match status" value="1"/>
</dbReference>
<dbReference type="Gene3D" id="2.40.260.10">
    <property type="entry name" value="Sortase"/>
    <property type="match status" value="1"/>
</dbReference>
<dbReference type="InterPro" id="IPR005754">
    <property type="entry name" value="Sortase"/>
</dbReference>
<dbReference type="CDD" id="cd05829">
    <property type="entry name" value="Sortase_F"/>
    <property type="match status" value="1"/>
</dbReference>
<organism evidence="3 4">
    <name type="scientific">Pseudonocardia xinjiangensis</name>
    <dbReference type="NCBI Taxonomy" id="75289"/>
    <lineage>
        <taxon>Bacteria</taxon>
        <taxon>Bacillati</taxon>
        <taxon>Actinomycetota</taxon>
        <taxon>Actinomycetes</taxon>
        <taxon>Pseudonocardiales</taxon>
        <taxon>Pseudonocardiaceae</taxon>
        <taxon>Pseudonocardia</taxon>
    </lineage>
</organism>
<comment type="caution">
    <text evidence="3">The sequence shown here is derived from an EMBL/GenBank/DDBJ whole genome shotgun (WGS) entry which is preliminary data.</text>
</comment>
<dbReference type="InterPro" id="IPR023365">
    <property type="entry name" value="Sortase_dom-sf"/>
</dbReference>
<dbReference type="Pfam" id="PF04203">
    <property type="entry name" value="Sortase"/>
    <property type="match status" value="1"/>
</dbReference>
<evidence type="ECO:0000313" key="3">
    <source>
        <dbReference type="EMBL" id="NMH82084.1"/>
    </source>
</evidence>
<feature type="chain" id="PRO_5046836266" evidence="2">
    <location>
        <begin position="21"/>
        <end position="207"/>
    </location>
</feature>
<dbReference type="EMBL" id="JAAXKY010000196">
    <property type="protein sequence ID" value="NMH82084.1"/>
    <property type="molecule type" value="Genomic_DNA"/>
</dbReference>
<keyword evidence="1" id="KW-0378">Hydrolase</keyword>
<proteinExistence type="predicted"/>
<feature type="signal peptide" evidence="2">
    <location>
        <begin position="1"/>
        <end position="20"/>
    </location>
</feature>
<reference evidence="3 4" key="1">
    <citation type="submission" date="2020-04" db="EMBL/GenBank/DDBJ databases">
        <authorList>
            <person name="Klaysubun C."/>
            <person name="Duangmal K."/>
            <person name="Lipun K."/>
        </authorList>
    </citation>
    <scope>NUCLEOTIDE SEQUENCE [LARGE SCALE GENOMIC DNA]</scope>
    <source>
        <strain evidence="3 4">JCM 11839</strain>
    </source>
</reference>
<dbReference type="NCBIfam" id="NF033748">
    <property type="entry name" value="class_F_sortase"/>
    <property type="match status" value="1"/>
</dbReference>
<evidence type="ECO:0000256" key="2">
    <source>
        <dbReference type="SAM" id="SignalP"/>
    </source>
</evidence>
<keyword evidence="4" id="KW-1185">Reference proteome</keyword>
<evidence type="ECO:0000313" key="4">
    <source>
        <dbReference type="Proteomes" id="UP001296706"/>
    </source>
</evidence>
<dbReference type="Proteomes" id="UP001296706">
    <property type="component" value="Unassembled WGS sequence"/>
</dbReference>
<keyword evidence="2" id="KW-0732">Signal</keyword>
<accession>A0ABX1RRC8</accession>
<sequence>MLVVLTVLLALAGAGALVLAGTGASGPTRAEPVPAAASLAPAGAGVVVAPADPVRLDISAIDVHTPLLTLGLNPDGTVEVPSLDTMPEANQAGWYDGSPTPGALGPSVILGHVDSARFGPSVFYDLAALVPGDRVEVTRTDGSTVTFQVDSVARYPKDAFPTDAVYGDIDHAGLRLITCGGEFDRAARSYKDNIVVYASAVSAGRGE</sequence>
<protein>
    <submittedName>
        <fullName evidence="3">Class F sortase</fullName>
    </submittedName>
</protein>